<evidence type="ECO:0000313" key="1">
    <source>
        <dbReference type="EMBL" id="KAK9780132.1"/>
    </source>
</evidence>
<sequence>MVPLACLLRAPIWYPLMPEPKIKTVVQAFETPKVYYAQFLRNELSYTPYDNEYVYKHPESATKGGALYWQDIDLQDPELEEKGNQWLLEKMDFPIIALALSYDMFDPPAKEVVGLMAVTAPLWGSMMAQYAEATSGIPGFPRPGGSGLTIASAFKCPTRS</sequence>
<dbReference type="EMBL" id="JARVKM010000007">
    <property type="protein sequence ID" value="KAK9780132.1"/>
    <property type="molecule type" value="Genomic_DNA"/>
</dbReference>
<dbReference type="Proteomes" id="UP001465668">
    <property type="component" value="Unassembled WGS sequence"/>
</dbReference>
<accession>A0ABR2Y2W2</accession>
<organism evidence="1 2">
    <name type="scientific">Seiridium cardinale</name>
    <dbReference type="NCBI Taxonomy" id="138064"/>
    <lineage>
        <taxon>Eukaryota</taxon>
        <taxon>Fungi</taxon>
        <taxon>Dikarya</taxon>
        <taxon>Ascomycota</taxon>
        <taxon>Pezizomycotina</taxon>
        <taxon>Sordariomycetes</taxon>
        <taxon>Xylariomycetidae</taxon>
        <taxon>Amphisphaeriales</taxon>
        <taxon>Sporocadaceae</taxon>
        <taxon>Seiridium</taxon>
    </lineage>
</organism>
<reference evidence="1 2" key="1">
    <citation type="submission" date="2024-02" db="EMBL/GenBank/DDBJ databases">
        <title>First draft genome assembly of two strains of Seiridium cardinale.</title>
        <authorList>
            <person name="Emiliani G."/>
            <person name="Scali E."/>
        </authorList>
    </citation>
    <scope>NUCLEOTIDE SEQUENCE [LARGE SCALE GENOMIC DNA]</scope>
    <source>
        <strain evidence="1 2">BM-138-000479</strain>
    </source>
</reference>
<name>A0ABR2Y2W2_9PEZI</name>
<proteinExistence type="predicted"/>
<protein>
    <submittedName>
        <fullName evidence="1">Uncharacterized protein</fullName>
    </submittedName>
</protein>
<comment type="caution">
    <text evidence="1">The sequence shown here is derived from an EMBL/GenBank/DDBJ whole genome shotgun (WGS) entry which is preliminary data.</text>
</comment>
<keyword evidence="2" id="KW-1185">Reference proteome</keyword>
<evidence type="ECO:0000313" key="2">
    <source>
        <dbReference type="Proteomes" id="UP001465668"/>
    </source>
</evidence>
<gene>
    <name evidence="1" type="ORF">SCAR479_02769</name>
</gene>